<dbReference type="EMBL" id="AGNK02003603">
    <property type="status" value="NOT_ANNOTATED_CDS"/>
    <property type="molecule type" value="Genomic_DNA"/>
</dbReference>
<dbReference type="EnsemblPlants" id="KQL01078">
    <property type="protein sequence ID" value="KQL01078"/>
    <property type="gene ID" value="SETIT_014753mg"/>
</dbReference>
<dbReference type="AlphaFoldDB" id="K3YKI4"/>
<reference evidence="1" key="2">
    <citation type="submission" date="2018-08" db="UniProtKB">
        <authorList>
            <consortium name="EnsemblPlants"/>
        </authorList>
    </citation>
    <scope>IDENTIFICATION</scope>
    <source>
        <strain evidence="1">Yugu1</strain>
    </source>
</reference>
<evidence type="ECO:0000313" key="1">
    <source>
        <dbReference type="EnsemblPlants" id="KQL01078"/>
    </source>
</evidence>
<proteinExistence type="predicted"/>
<protein>
    <submittedName>
        <fullName evidence="1">Uncharacterized protein</fullName>
    </submittedName>
</protein>
<sequence length="87" mass="9506">MITTGQAIKHISNQGGNVKASTCSASGSLRSSSNILEIAKPEGVSNSTKIIPWCSKWRAANTSQANLSKQDYKKYREAINCPFMYHV</sequence>
<dbReference type="Gramene" id="KQL01078">
    <property type="protein sequence ID" value="KQL01078"/>
    <property type="gene ID" value="SETIT_014753mg"/>
</dbReference>
<name>K3YKI4_SETIT</name>
<evidence type="ECO:0000313" key="2">
    <source>
        <dbReference type="Proteomes" id="UP000004995"/>
    </source>
</evidence>
<organism evidence="1 2">
    <name type="scientific">Setaria italica</name>
    <name type="common">Foxtail millet</name>
    <name type="synonym">Panicum italicum</name>
    <dbReference type="NCBI Taxonomy" id="4555"/>
    <lineage>
        <taxon>Eukaryota</taxon>
        <taxon>Viridiplantae</taxon>
        <taxon>Streptophyta</taxon>
        <taxon>Embryophyta</taxon>
        <taxon>Tracheophyta</taxon>
        <taxon>Spermatophyta</taxon>
        <taxon>Magnoliopsida</taxon>
        <taxon>Liliopsida</taxon>
        <taxon>Poales</taxon>
        <taxon>Poaceae</taxon>
        <taxon>PACMAD clade</taxon>
        <taxon>Panicoideae</taxon>
        <taxon>Panicodae</taxon>
        <taxon>Paniceae</taxon>
        <taxon>Cenchrinae</taxon>
        <taxon>Setaria</taxon>
    </lineage>
</organism>
<dbReference type="HOGENOM" id="CLU_2487666_0_0_1"/>
<keyword evidence="2" id="KW-1185">Reference proteome</keyword>
<dbReference type="InParanoid" id="K3YKI4"/>
<reference evidence="2" key="1">
    <citation type="journal article" date="2012" name="Nat. Biotechnol.">
        <title>Reference genome sequence of the model plant Setaria.</title>
        <authorList>
            <person name="Bennetzen J.L."/>
            <person name="Schmutz J."/>
            <person name="Wang H."/>
            <person name="Percifield R."/>
            <person name="Hawkins J."/>
            <person name="Pontaroli A.C."/>
            <person name="Estep M."/>
            <person name="Feng L."/>
            <person name="Vaughn J.N."/>
            <person name="Grimwood J."/>
            <person name="Jenkins J."/>
            <person name="Barry K."/>
            <person name="Lindquist E."/>
            <person name="Hellsten U."/>
            <person name="Deshpande S."/>
            <person name="Wang X."/>
            <person name="Wu X."/>
            <person name="Mitros T."/>
            <person name="Triplett J."/>
            <person name="Yang X."/>
            <person name="Ye C.Y."/>
            <person name="Mauro-Herrera M."/>
            <person name="Wang L."/>
            <person name="Li P."/>
            <person name="Sharma M."/>
            <person name="Sharma R."/>
            <person name="Ronald P.C."/>
            <person name="Panaud O."/>
            <person name="Kellogg E.A."/>
            <person name="Brutnell T.P."/>
            <person name="Doust A.N."/>
            <person name="Tuskan G.A."/>
            <person name="Rokhsar D."/>
            <person name="Devos K.M."/>
        </authorList>
    </citation>
    <scope>NUCLEOTIDE SEQUENCE [LARGE SCALE GENOMIC DNA]</scope>
    <source>
        <strain evidence="2">cv. Yugu1</strain>
    </source>
</reference>
<dbReference type="Proteomes" id="UP000004995">
    <property type="component" value="Unassembled WGS sequence"/>
</dbReference>
<accession>K3YKI4</accession>